<dbReference type="InterPro" id="IPR013057">
    <property type="entry name" value="AA_transpt_TM"/>
</dbReference>
<evidence type="ECO:0000256" key="2">
    <source>
        <dbReference type="ARBA" id="ARBA00008066"/>
    </source>
</evidence>
<keyword evidence="8 11" id="KW-0472">Membrane</keyword>
<dbReference type="PANTHER" id="PTHR22950">
    <property type="entry name" value="AMINO ACID TRANSPORTER"/>
    <property type="match status" value="1"/>
</dbReference>
<feature type="compositionally biased region" description="Basic and acidic residues" evidence="10">
    <location>
        <begin position="11"/>
        <end position="20"/>
    </location>
</feature>
<feature type="domain" description="Amino acid transporter transmembrane" evidence="12">
    <location>
        <begin position="39"/>
        <end position="449"/>
    </location>
</feature>
<keyword evidence="3" id="KW-0813">Transport</keyword>
<reference evidence="13" key="1">
    <citation type="submission" date="2025-08" db="UniProtKB">
        <authorList>
            <consortium name="Ensembl"/>
        </authorList>
    </citation>
    <scope>IDENTIFICATION</scope>
</reference>
<feature type="transmembrane region" description="Helical" evidence="11">
    <location>
        <begin position="427"/>
        <end position="453"/>
    </location>
</feature>
<reference evidence="13" key="2">
    <citation type="submission" date="2025-09" db="UniProtKB">
        <authorList>
            <consortium name="Ensembl"/>
        </authorList>
    </citation>
    <scope>IDENTIFICATION</scope>
</reference>
<accession>A0A3Q3KZ35</accession>
<evidence type="ECO:0000313" key="13">
    <source>
        <dbReference type="Ensembl" id="ENSMAMP00000002471.1"/>
    </source>
</evidence>
<feature type="transmembrane region" description="Helical" evidence="11">
    <location>
        <begin position="282"/>
        <end position="306"/>
    </location>
</feature>
<feature type="region of interest" description="Disordered" evidence="10">
    <location>
        <begin position="1"/>
        <end position="32"/>
    </location>
</feature>
<sequence>MSVTGSINTDLHSECDRDPESNETTPFLTHGSVQPRAKGASFFSSVFNLMNAIMGSGILGLAYAMSSTGIVGFCFLLVLVSSLAAYSIHLLLKLCDQTAINSYEDLGARALQNPGKVLVGVAILIQNIGAMSSYLFILKSELPATINSFLSTDNTGNAWYEDGRLLLILITLCVVLPLAILPKIGFLGYTSSLAFFFMLYFTVVVVVKKWSIPCPLPHNLTTLSGAFQISNSSDSECTPKLFAISSKSAYAVPTMAFSFLCHTAVLPIYCELDRPTKTRMQNVTNVSISLSFLLYLISALFGYLTFYAHVDSELLLNYDTYMPRDIVVMTVRLAILLSVLLTVPLIHFPARKAVLLLLCGGRPFSWFVHIIVTLIILGVVLILAIFVPDIRNVFGVVGSTTSSCLLFIFPGIFYLKISNQPLRSFDSIGAVLLVVFGLIMGVISFSIIIITWVQSS</sequence>
<dbReference type="OrthoDB" id="28208at2759"/>
<evidence type="ECO:0000256" key="1">
    <source>
        <dbReference type="ARBA" id="ARBA00004651"/>
    </source>
</evidence>
<evidence type="ECO:0000256" key="10">
    <source>
        <dbReference type="SAM" id="MobiDB-lite"/>
    </source>
</evidence>
<comment type="subcellular location">
    <subcellularLocation>
        <location evidence="1">Cell membrane</location>
        <topology evidence="1">Multi-pass membrane protein</topology>
    </subcellularLocation>
</comment>
<dbReference type="PANTHER" id="PTHR22950:SF366">
    <property type="entry name" value="SODIUM-COUPLED NEUTRAL AMINO ACID TRANSPORTER 6-RELATED"/>
    <property type="match status" value="1"/>
</dbReference>
<feature type="transmembrane region" description="Helical" evidence="11">
    <location>
        <begin position="326"/>
        <end position="346"/>
    </location>
</feature>
<organism evidence="13 14">
    <name type="scientific">Mastacembelus armatus</name>
    <name type="common">zig-zag eel</name>
    <dbReference type="NCBI Taxonomy" id="205130"/>
    <lineage>
        <taxon>Eukaryota</taxon>
        <taxon>Metazoa</taxon>
        <taxon>Chordata</taxon>
        <taxon>Craniata</taxon>
        <taxon>Vertebrata</taxon>
        <taxon>Euteleostomi</taxon>
        <taxon>Actinopterygii</taxon>
        <taxon>Neopterygii</taxon>
        <taxon>Teleostei</taxon>
        <taxon>Neoteleostei</taxon>
        <taxon>Acanthomorphata</taxon>
        <taxon>Anabantaria</taxon>
        <taxon>Synbranchiformes</taxon>
        <taxon>Mastacembelidae</taxon>
        <taxon>Mastacembelus</taxon>
    </lineage>
</organism>
<dbReference type="AlphaFoldDB" id="A0A3Q3KZ35"/>
<evidence type="ECO:0000259" key="12">
    <source>
        <dbReference type="Pfam" id="PF01490"/>
    </source>
</evidence>
<name>A0A3Q3KZ35_9TELE</name>
<feature type="transmembrane region" description="Helical" evidence="11">
    <location>
        <begin position="163"/>
        <end position="181"/>
    </location>
</feature>
<evidence type="ECO:0000256" key="9">
    <source>
        <dbReference type="ARBA" id="ARBA00023157"/>
    </source>
</evidence>
<keyword evidence="7 11" id="KW-1133">Transmembrane helix</keyword>
<evidence type="ECO:0000256" key="11">
    <source>
        <dbReference type="SAM" id="Phobius"/>
    </source>
</evidence>
<keyword evidence="14" id="KW-1185">Reference proteome</keyword>
<evidence type="ECO:0000256" key="8">
    <source>
        <dbReference type="ARBA" id="ARBA00023136"/>
    </source>
</evidence>
<feature type="transmembrane region" description="Helical" evidence="11">
    <location>
        <begin position="186"/>
        <end position="207"/>
    </location>
</feature>
<dbReference type="GO" id="GO:0005886">
    <property type="term" value="C:plasma membrane"/>
    <property type="evidence" value="ECO:0007669"/>
    <property type="project" value="UniProtKB-SubCell"/>
</dbReference>
<dbReference type="FunCoup" id="A0A3Q3KZ35">
    <property type="interactions" value="191"/>
</dbReference>
<dbReference type="InParanoid" id="A0A3Q3KZ35"/>
<dbReference type="Proteomes" id="UP000261640">
    <property type="component" value="Unplaced"/>
</dbReference>
<keyword evidence="5 11" id="KW-0812">Transmembrane</keyword>
<comment type="similarity">
    <text evidence="2">Belongs to the amino acid/polyamine transporter 2 family.</text>
</comment>
<keyword evidence="4" id="KW-1003">Cell membrane</keyword>
<feature type="transmembrane region" description="Helical" evidence="11">
    <location>
        <begin position="250"/>
        <end position="270"/>
    </location>
</feature>
<feature type="compositionally biased region" description="Polar residues" evidence="10">
    <location>
        <begin position="1"/>
        <end position="10"/>
    </location>
</feature>
<feature type="transmembrane region" description="Helical" evidence="11">
    <location>
        <begin position="117"/>
        <end position="137"/>
    </location>
</feature>
<evidence type="ECO:0000256" key="4">
    <source>
        <dbReference type="ARBA" id="ARBA00022475"/>
    </source>
</evidence>
<dbReference type="Pfam" id="PF01490">
    <property type="entry name" value="Aa_trans"/>
    <property type="match status" value="1"/>
</dbReference>
<proteinExistence type="inferred from homology"/>
<keyword evidence="9" id="KW-1015">Disulfide bond</keyword>
<dbReference type="Ensembl" id="ENSMAMT00000002521.2">
    <property type="protein sequence ID" value="ENSMAMP00000002471.1"/>
    <property type="gene ID" value="ENSMAMG00000001737.2"/>
</dbReference>
<dbReference type="GO" id="GO:0015186">
    <property type="term" value="F:L-glutamine transmembrane transporter activity"/>
    <property type="evidence" value="ECO:0007669"/>
    <property type="project" value="TreeGrafter"/>
</dbReference>
<evidence type="ECO:0000256" key="5">
    <source>
        <dbReference type="ARBA" id="ARBA00022692"/>
    </source>
</evidence>
<keyword evidence="6" id="KW-0029">Amino-acid transport</keyword>
<dbReference type="GeneTree" id="ENSGT00940000156982"/>
<feature type="transmembrane region" description="Helical" evidence="11">
    <location>
        <begin position="393"/>
        <end position="415"/>
    </location>
</feature>
<feature type="transmembrane region" description="Helical" evidence="11">
    <location>
        <begin position="42"/>
        <end position="64"/>
    </location>
</feature>
<evidence type="ECO:0000256" key="3">
    <source>
        <dbReference type="ARBA" id="ARBA00022448"/>
    </source>
</evidence>
<dbReference type="STRING" id="205130.ENSMAMP00000002471"/>
<dbReference type="GeneID" id="113133929"/>
<dbReference type="RefSeq" id="XP_026168816.1">
    <property type="nucleotide sequence ID" value="XM_026313031.1"/>
</dbReference>
<feature type="transmembrane region" description="Helical" evidence="11">
    <location>
        <begin position="366"/>
        <end position="387"/>
    </location>
</feature>
<dbReference type="CTD" id="145389"/>
<feature type="transmembrane region" description="Helical" evidence="11">
    <location>
        <begin position="70"/>
        <end position="92"/>
    </location>
</feature>
<evidence type="ECO:0000256" key="7">
    <source>
        <dbReference type="ARBA" id="ARBA00022989"/>
    </source>
</evidence>
<evidence type="ECO:0000313" key="14">
    <source>
        <dbReference type="Proteomes" id="UP000261640"/>
    </source>
</evidence>
<evidence type="ECO:0000256" key="6">
    <source>
        <dbReference type="ARBA" id="ARBA00022970"/>
    </source>
</evidence>
<protein>
    <submittedName>
        <fullName evidence="13">Solute carrier family 38 member 6</fullName>
    </submittedName>
</protein>